<dbReference type="PROSITE" id="PS51278">
    <property type="entry name" value="GATASE_TYPE_2"/>
    <property type="match status" value="1"/>
</dbReference>
<feature type="domain" description="Glutamine amidotransferase type-2" evidence="10">
    <location>
        <begin position="5"/>
        <end position="217"/>
    </location>
</feature>
<dbReference type="InterPro" id="IPR014729">
    <property type="entry name" value="Rossmann-like_a/b/a_fold"/>
</dbReference>
<dbReference type="InterPro" id="IPR033738">
    <property type="entry name" value="AsnB_N"/>
</dbReference>
<keyword evidence="6" id="KW-0061">Asparagine biosynthesis</keyword>
<comment type="catalytic activity">
    <reaction evidence="8">
        <text>L-aspartate + L-glutamine + ATP + H2O = L-asparagine + L-glutamate + AMP + diphosphate + H(+)</text>
        <dbReference type="Rhea" id="RHEA:12228"/>
        <dbReference type="ChEBI" id="CHEBI:15377"/>
        <dbReference type="ChEBI" id="CHEBI:15378"/>
        <dbReference type="ChEBI" id="CHEBI:29985"/>
        <dbReference type="ChEBI" id="CHEBI:29991"/>
        <dbReference type="ChEBI" id="CHEBI:30616"/>
        <dbReference type="ChEBI" id="CHEBI:33019"/>
        <dbReference type="ChEBI" id="CHEBI:58048"/>
        <dbReference type="ChEBI" id="CHEBI:58359"/>
        <dbReference type="ChEBI" id="CHEBI:456215"/>
        <dbReference type="EC" id="6.3.5.4"/>
    </reaction>
</comment>
<dbReference type="InterPro" id="IPR006426">
    <property type="entry name" value="Asn_synth_AEB"/>
</dbReference>
<proteinExistence type="inferred from homology"/>
<evidence type="ECO:0000256" key="9">
    <source>
        <dbReference type="PIRSR" id="PIRSR001589-2"/>
    </source>
</evidence>
<organism evidence="11 12">
    <name type="scientific">Clostridium scatologenes</name>
    <dbReference type="NCBI Taxonomy" id="1548"/>
    <lineage>
        <taxon>Bacteria</taxon>
        <taxon>Bacillati</taxon>
        <taxon>Bacillota</taxon>
        <taxon>Clostridia</taxon>
        <taxon>Eubacteriales</taxon>
        <taxon>Clostridiaceae</taxon>
        <taxon>Clostridium</taxon>
    </lineage>
</organism>
<gene>
    <name evidence="11" type="ORF">CSCA_0042</name>
</gene>
<feature type="binding site" evidence="9">
    <location>
        <position position="100"/>
    </location>
    <ligand>
        <name>L-glutamine</name>
        <dbReference type="ChEBI" id="CHEBI:58359"/>
    </ligand>
</feature>
<dbReference type="GO" id="GO:0004066">
    <property type="term" value="F:asparagine synthase (glutamine-hydrolyzing) activity"/>
    <property type="evidence" value="ECO:0007669"/>
    <property type="project" value="UniProtKB-EC"/>
</dbReference>
<dbReference type="Pfam" id="PF13537">
    <property type="entry name" value="GATase_7"/>
    <property type="match status" value="1"/>
</dbReference>
<keyword evidence="7" id="KW-0315">Glutamine amidotransferase</keyword>
<dbReference type="GO" id="GO:0005524">
    <property type="term" value="F:ATP binding"/>
    <property type="evidence" value="ECO:0007669"/>
    <property type="project" value="UniProtKB-KW"/>
</dbReference>
<evidence type="ECO:0000256" key="7">
    <source>
        <dbReference type="ARBA" id="ARBA00022962"/>
    </source>
</evidence>
<comment type="similarity">
    <text evidence="2">Belongs to the asparagine synthetase family.</text>
</comment>
<dbReference type="SUPFAM" id="SSF52402">
    <property type="entry name" value="Adenine nucleotide alpha hydrolases-like"/>
    <property type="match status" value="1"/>
</dbReference>
<evidence type="ECO:0000256" key="3">
    <source>
        <dbReference type="ARBA" id="ARBA00012737"/>
    </source>
</evidence>
<dbReference type="HOGENOM" id="CLU_014658_3_3_9"/>
<dbReference type="InterPro" id="IPR051786">
    <property type="entry name" value="ASN_synthetase/amidase"/>
</dbReference>
<evidence type="ECO:0000256" key="8">
    <source>
        <dbReference type="ARBA" id="ARBA00048741"/>
    </source>
</evidence>
<keyword evidence="5 9" id="KW-0067">ATP-binding</keyword>
<dbReference type="EMBL" id="CP009933">
    <property type="protein sequence ID" value="AKA67167.1"/>
    <property type="molecule type" value="Genomic_DNA"/>
</dbReference>
<dbReference type="Pfam" id="PF00733">
    <property type="entry name" value="Asn_synthase"/>
    <property type="match status" value="1"/>
</dbReference>
<dbReference type="STRING" id="1548.CSCA_0042"/>
<dbReference type="EC" id="6.3.5.4" evidence="3"/>
<dbReference type="InterPro" id="IPR017932">
    <property type="entry name" value="GATase_2_dom"/>
</dbReference>
<accession>A0A0E3JLS5</accession>
<dbReference type="Gene3D" id="3.60.20.10">
    <property type="entry name" value="Glutamine Phosphoribosylpyrophosphate, subunit 1, domain 1"/>
    <property type="match status" value="1"/>
</dbReference>
<evidence type="ECO:0000256" key="2">
    <source>
        <dbReference type="ARBA" id="ARBA00005752"/>
    </source>
</evidence>
<keyword evidence="4 9" id="KW-0547">Nucleotide-binding</keyword>
<dbReference type="Proteomes" id="UP000033115">
    <property type="component" value="Chromosome"/>
</dbReference>
<dbReference type="CDD" id="cd00712">
    <property type="entry name" value="AsnB"/>
    <property type="match status" value="1"/>
</dbReference>
<dbReference type="PIRSF" id="PIRSF001589">
    <property type="entry name" value="Asn_synthetase_glu-h"/>
    <property type="match status" value="1"/>
</dbReference>
<reference evidence="11 12" key="1">
    <citation type="journal article" date="2015" name="J. Biotechnol.">
        <title>Complete genome sequence of a malodorant-producing acetogen, Clostridium scatologenes ATCC 25775(T).</title>
        <authorList>
            <person name="Zhu Z."/>
            <person name="Guo T."/>
            <person name="Zheng H."/>
            <person name="Song T."/>
            <person name="Ouyang P."/>
            <person name="Xie J."/>
        </authorList>
    </citation>
    <scope>NUCLEOTIDE SEQUENCE [LARGE SCALE GENOMIC DNA]</scope>
    <source>
        <strain evidence="11 12">ATCC 25775</strain>
    </source>
</reference>
<dbReference type="InterPro" id="IPR029055">
    <property type="entry name" value="Ntn_hydrolases_N"/>
</dbReference>
<evidence type="ECO:0000256" key="1">
    <source>
        <dbReference type="ARBA" id="ARBA00005187"/>
    </source>
</evidence>
<evidence type="ECO:0000259" key="10">
    <source>
        <dbReference type="PROSITE" id="PS51278"/>
    </source>
</evidence>
<evidence type="ECO:0000256" key="4">
    <source>
        <dbReference type="ARBA" id="ARBA00022741"/>
    </source>
</evidence>
<evidence type="ECO:0000256" key="5">
    <source>
        <dbReference type="ARBA" id="ARBA00022840"/>
    </source>
</evidence>
<keyword evidence="6" id="KW-0028">Amino-acid biosynthesis</keyword>
<dbReference type="InterPro" id="IPR001962">
    <property type="entry name" value="Asn_synthase"/>
</dbReference>
<dbReference type="SUPFAM" id="SSF56235">
    <property type="entry name" value="N-terminal nucleophile aminohydrolases (Ntn hydrolases)"/>
    <property type="match status" value="1"/>
</dbReference>
<evidence type="ECO:0000256" key="6">
    <source>
        <dbReference type="ARBA" id="ARBA00022888"/>
    </source>
</evidence>
<name>A0A0E3JLS5_CLOSL</name>
<keyword evidence="12" id="KW-1185">Reference proteome</keyword>
<protein>
    <recommendedName>
        <fullName evidence="3">asparagine synthase (glutamine-hydrolyzing)</fullName>
        <ecNumber evidence="3">6.3.5.4</ecNumber>
    </recommendedName>
</protein>
<comment type="pathway">
    <text evidence="1">Amino-acid biosynthesis; L-asparagine biosynthesis; L-asparagine from L-aspartate (L-Gln route): step 1/1.</text>
</comment>
<evidence type="ECO:0000313" key="11">
    <source>
        <dbReference type="EMBL" id="AKA67167.1"/>
    </source>
</evidence>
<dbReference type="PANTHER" id="PTHR43284">
    <property type="entry name" value="ASPARAGINE SYNTHETASE (GLUTAMINE-HYDROLYZING)"/>
    <property type="match status" value="1"/>
</dbReference>
<evidence type="ECO:0000313" key="12">
    <source>
        <dbReference type="Proteomes" id="UP000033115"/>
    </source>
</evidence>
<dbReference type="RefSeq" id="WP_029162225.1">
    <property type="nucleotide sequence ID" value="NZ_CP009933.1"/>
</dbReference>
<dbReference type="AlphaFoldDB" id="A0A0E3JLS5"/>
<dbReference type="PANTHER" id="PTHR43284:SF1">
    <property type="entry name" value="ASPARAGINE SYNTHETASE"/>
    <property type="match status" value="1"/>
</dbReference>
<dbReference type="KEGG" id="csq:CSCA_0042"/>
<dbReference type="GO" id="GO:0006529">
    <property type="term" value="P:asparagine biosynthetic process"/>
    <property type="evidence" value="ECO:0007669"/>
    <property type="project" value="UniProtKB-KW"/>
</dbReference>
<dbReference type="Gene3D" id="3.40.50.620">
    <property type="entry name" value="HUPs"/>
    <property type="match status" value="1"/>
</dbReference>
<sequence>MSAVCGIFNIDGSIVSSEKASKMMDKLKIYPFDSTSVYLKNQIFLWCGIQHITLESRVEVLPVYDKNMGLALTADAIIDNREELFYIFDISKKESMSVTDSELILMAYKKWGYDSPKYLVGDFAFAVWDERNRELFCARDHVGARTFYYFYLENVFCFCTVMKPLFVCDENNISLNERWITDFLALDGIQHEFECNETIYKGIFQLPPSCSMIIDNKGIKINKYWNPIKNVQPLRCNTDEEYEKAFIKVFAEAVNCRLRSTSEVGIMLSGGLDSGSIACIAAKSLSKYDKRLKGFCSIPIESYKNNKSKYYVSNESKYIESLKIRSDNIDVCYCRCDGKNSVTNIDAFINMFEQPYKIVQTLYWYNDIVEKASQSGCKVLLNGQFGNSTISDGEFMIHALTLYRNFKFTTLFKEIKAFSNLKKIPSSRVNKILLKAILPYKFRKSIKNILNKNFDRFGSVPVNPNLIKKWNVAQRFDKKFYNQLTERFLDYYESQEYTVDPLAFSHIGAIETKIALANGIIIRDPSKDKRVIEFCLSLPSDQFVRNGQERYLIRRSMKGILPDKIRLNVSTRGLQSADWIQRLEPIWKVVSSELENILEHGEINYYIDHDKLEKGLIQLRDGLDEKKSDLIRMILITLVFSRFIRSFHNDVIYL</sequence>